<sequence>MTNTKLLVTGGSGFIGTNLITYCLKHAIDVVNVDWNPPLDVSHKPHWINCDILDQDALQKVFSDYQPTHVVHLAARADTDEQQDMAAYLQNTEGTRHVLECVKNTPSIERLIVTSTQFVCQPGYYPQHDEDYNPVNLYGMTKILTEQFTRHASLSCSWTIIRPTTIWGPWSLRYRDVFFKTLKSGLYFHPSKENVIRSYGYVNNVVFQIMQILTLEEEKVNGKVFYVGDEPFELKEWVNTVSQVLTGKKVNIIPTGLVKTMASIGDILTAFKIRFPITSGRFRSMTSSYVTPMDDTINVLGKAPYSIQQGVEETINWYKTISAQVSKPEPDIPRKRYFYTAPTYQMQQA</sequence>
<evidence type="ECO:0000256" key="1">
    <source>
        <dbReference type="ARBA" id="ARBA00007637"/>
    </source>
</evidence>
<protein>
    <submittedName>
        <fullName evidence="3">NAD(P)-dependent oxidoreductase</fullName>
    </submittedName>
</protein>
<name>A0AAE3UEA6_9BACT</name>
<proteinExistence type="inferred from homology"/>
<comment type="similarity">
    <text evidence="1">Belongs to the NAD(P)-dependent epimerase/dehydratase family.</text>
</comment>
<evidence type="ECO:0000259" key="2">
    <source>
        <dbReference type="Pfam" id="PF01370"/>
    </source>
</evidence>
<dbReference type="Gene3D" id="3.40.50.720">
    <property type="entry name" value="NAD(P)-binding Rossmann-like Domain"/>
    <property type="match status" value="1"/>
</dbReference>
<dbReference type="AlphaFoldDB" id="A0AAE3UEA6"/>
<dbReference type="EMBL" id="JASJOU010000004">
    <property type="protein sequence ID" value="MDJ1502005.1"/>
    <property type="molecule type" value="Genomic_DNA"/>
</dbReference>
<dbReference type="RefSeq" id="WP_314511785.1">
    <property type="nucleotide sequence ID" value="NZ_JASJOU010000004.1"/>
</dbReference>
<dbReference type="InterPro" id="IPR001509">
    <property type="entry name" value="Epimerase_deHydtase"/>
</dbReference>
<accession>A0AAE3UEA6</accession>
<feature type="domain" description="NAD-dependent epimerase/dehydratase" evidence="2">
    <location>
        <begin position="7"/>
        <end position="228"/>
    </location>
</feature>
<organism evidence="3 4">
    <name type="scientific">Xanthocytophaga agilis</name>
    <dbReference type="NCBI Taxonomy" id="3048010"/>
    <lineage>
        <taxon>Bacteria</taxon>
        <taxon>Pseudomonadati</taxon>
        <taxon>Bacteroidota</taxon>
        <taxon>Cytophagia</taxon>
        <taxon>Cytophagales</taxon>
        <taxon>Rhodocytophagaceae</taxon>
        <taxon>Xanthocytophaga</taxon>
    </lineage>
</organism>
<gene>
    <name evidence="3" type="ORF">QNI22_15165</name>
</gene>
<evidence type="ECO:0000313" key="4">
    <source>
        <dbReference type="Proteomes" id="UP001232063"/>
    </source>
</evidence>
<dbReference type="Pfam" id="PF01370">
    <property type="entry name" value="Epimerase"/>
    <property type="match status" value="1"/>
</dbReference>
<dbReference type="PANTHER" id="PTHR43000">
    <property type="entry name" value="DTDP-D-GLUCOSE 4,6-DEHYDRATASE-RELATED"/>
    <property type="match status" value="1"/>
</dbReference>
<comment type="caution">
    <text evidence="3">The sequence shown here is derived from an EMBL/GenBank/DDBJ whole genome shotgun (WGS) entry which is preliminary data.</text>
</comment>
<dbReference type="SUPFAM" id="SSF51735">
    <property type="entry name" value="NAD(P)-binding Rossmann-fold domains"/>
    <property type="match status" value="1"/>
</dbReference>
<keyword evidence="4" id="KW-1185">Reference proteome</keyword>
<dbReference type="Proteomes" id="UP001232063">
    <property type="component" value="Unassembled WGS sequence"/>
</dbReference>
<evidence type="ECO:0000313" key="3">
    <source>
        <dbReference type="EMBL" id="MDJ1502005.1"/>
    </source>
</evidence>
<dbReference type="InterPro" id="IPR036291">
    <property type="entry name" value="NAD(P)-bd_dom_sf"/>
</dbReference>
<reference evidence="3" key="1">
    <citation type="submission" date="2023-05" db="EMBL/GenBank/DDBJ databases">
        <authorList>
            <person name="Zhang X."/>
        </authorList>
    </citation>
    <scope>NUCLEOTIDE SEQUENCE</scope>
    <source>
        <strain evidence="3">BD1B2-1</strain>
    </source>
</reference>